<dbReference type="OrthoDB" id="983143at2"/>
<organism evidence="1 2">
    <name type="scientific">Segetibacter aerophilus</name>
    <dbReference type="NCBI Taxonomy" id="670293"/>
    <lineage>
        <taxon>Bacteria</taxon>
        <taxon>Pseudomonadati</taxon>
        <taxon>Bacteroidota</taxon>
        <taxon>Chitinophagia</taxon>
        <taxon>Chitinophagales</taxon>
        <taxon>Chitinophagaceae</taxon>
        <taxon>Segetibacter</taxon>
    </lineage>
</organism>
<reference evidence="1 2" key="1">
    <citation type="submission" date="2019-07" db="EMBL/GenBank/DDBJ databases">
        <title>Whole genome shotgun sequence of Segetibacter aerophilus NBRC 106135.</title>
        <authorList>
            <person name="Hosoyama A."/>
            <person name="Uohara A."/>
            <person name="Ohji S."/>
            <person name="Ichikawa N."/>
        </authorList>
    </citation>
    <scope>NUCLEOTIDE SEQUENCE [LARGE SCALE GENOMIC DNA]</scope>
    <source>
        <strain evidence="1 2">NBRC 106135</strain>
    </source>
</reference>
<evidence type="ECO:0000313" key="2">
    <source>
        <dbReference type="Proteomes" id="UP000321513"/>
    </source>
</evidence>
<keyword evidence="2" id="KW-1185">Reference proteome</keyword>
<dbReference type="Pfam" id="PF18939">
    <property type="entry name" value="DUF5686"/>
    <property type="match status" value="1"/>
</dbReference>
<sequence length="855" mass="98744">MKFTKYVSVSAKMYFFFISILVFQNISAQQKIVSGSVLDPFTRERIPYASLQWKKAGFGTVTDSIGNFKLALPARRPDTLLVTYVGFETKSIPVNAVLDSLHLNIQLGVLKSDKGVVVKTKSKRGLIWWQRIVSHKPNNDPYKYDTYKYELYNKVELDLNNINRNSFNNIKLLKPFGFILDNVDSVSEKTPFLPVFFTETISDYYYTESPHKVREIIKAASTKGIKNETVLQFMGGANQKINSYSNYIMIFGKEFISPLSSVGDKYYRYQAADTQTINNQQYFHLFFSPLQAGENTFAGECLIHSTTWAIKRISMDASSTASINFVKRLSIVQEFKLYNDSTWILSKDKFVAEISPLKKDKLSFIGRKTSMYNNTVVNDPSIYNELKKNSQKEEVIIDDSAKERSNVYWDSKRLEPLGKNELKVLKLIDTLKSFPLFKKYTNAAEFIVDGRKKFGKIEIGPWFRWFSGNQLEQFRMRFDLATTEKFSKNLLMHGYIAYGMKTETFHGKVDANYKIPASNGISVFASYTHDLDNGKGRYNDEDVSMDNMFTQLIRRPNIRQKFIQVEEVKAAITKEWKSKFSTQLSFTRSDYETFQPLPHRSSVSKNASDIINAELGLKLRYAPGEKSITTHRKTHRLKGFNPVYELKYATGLQGVTGSDYSYQKLAASISQKFRIPRWGNVSYYAYSGKIFGGPLPFMLLELHPGNEIYYYNRQAFNLMNRFEYFSDQFVGINLEHNFDKKLLNLLPFMRKVSVRQFWNVKAVQGTLSDENRRLNRLDYENYRLRSLRGRTYVELGTGLENIFRFLRIDLVWRFAPPQVIPPGMVNPGPNPNPSPFPTPIPMSKFGIFGSFQFKL</sequence>
<accession>A0A512BJQ4</accession>
<dbReference type="EMBL" id="BJYT01000040">
    <property type="protein sequence ID" value="GEO12115.1"/>
    <property type="molecule type" value="Genomic_DNA"/>
</dbReference>
<dbReference type="AlphaFoldDB" id="A0A512BJQ4"/>
<dbReference type="InterPro" id="IPR043741">
    <property type="entry name" value="DUF5686"/>
</dbReference>
<evidence type="ECO:0000313" key="1">
    <source>
        <dbReference type="EMBL" id="GEO12115.1"/>
    </source>
</evidence>
<name>A0A512BJQ4_9BACT</name>
<dbReference type="Pfam" id="PF13715">
    <property type="entry name" value="CarbopepD_reg_2"/>
    <property type="match status" value="1"/>
</dbReference>
<dbReference type="RefSeq" id="WP_147206243.1">
    <property type="nucleotide sequence ID" value="NZ_BJYT01000040.1"/>
</dbReference>
<proteinExistence type="predicted"/>
<gene>
    <name evidence="1" type="ORF">SAE01_46110</name>
</gene>
<protein>
    <submittedName>
        <fullName evidence="1">Membrane protein</fullName>
    </submittedName>
</protein>
<dbReference type="SUPFAM" id="SSF49464">
    <property type="entry name" value="Carboxypeptidase regulatory domain-like"/>
    <property type="match status" value="1"/>
</dbReference>
<dbReference type="InterPro" id="IPR008969">
    <property type="entry name" value="CarboxyPept-like_regulatory"/>
</dbReference>
<comment type="caution">
    <text evidence="1">The sequence shown here is derived from an EMBL/GenBank/DDBJ whole genome shotgun (WGS) entry which is preliminary data.</text>
</comment>
<dbReference type="Proteomes" id="UP000321513">
    <property type="component" value="Unassembled WGS sequence"/>
</dbReference>